<reference evidence="5 6" key="2">
    <citation type="submission" date="2017-09" db="EMBL/GenBank/DDBJ databases">
        <authorList>
            <person name="Lee N."/>
            <person name="Cho B.-K."/>
        </authorList>
    </citation>
    <scope>NUCLEOTIDE SEQUENCE [LARGE SCALE GENOMIC DNA]</scope>
    <source>
        <strain evidence="5 6">ATCC 12461</strain>
    </source>
</reference>
<dbReference type="CDD" id="cd05233">
    <property type="entry name" value="SDR_c"/>
    <property type="match status" value="1"/>
</dbReference>
<name>A0A0D3RJF1_STRAD</name>
<accession>A0A0D3RJF1</accession>
<dbReference type="PRINTS" id="PR00081">
    <property type="entry name" value="GDHRDH"/>
</dbReference>
<reference evidence="4" key="1">
    <citation type="journal article" date="2015" name="Angew. Chem. Int. Ed. Engl.">
        <title>Insights into the pamamycin biosynthesis.</title>
        <authorList>
            <person name="Rebets Y."/>
            <person name="Brotz E."/>
            <person name="Manderscheid N."/>
            <person name="Tokovenko B."/>
            <person name="Myronovskyi M."/>
            <person name="Metz P."/>
            <person name="Petzke L."/>
            <person name="Luzhetskyy A."/>
        </authorList>
    </citation>
    <scope>NUCLEOTIDE SEQUENCE</scope>
    <source>
        <strain evidence="4">DSM 40043</strain>
    </source>
</reference>
<dbReference type="InterPro" id="IPR020904">
    <property type="entry name" value="Sc_DH/Rdtase_CS"/>
</dbReference>
<evidence type="ECO:0000256" key="2">
    <source>
        <dbReference type="ARBA" id="ARBA00023002"/>
    </source>
</evidence>
<dbReference type="OrthoDB" id="9806974at2"/>
<dbReference type="EMBL" id="KM923741">
    <property type="protein sequence ID" value="AJS09388.1"/>
    <property type="molecule type" value="Genomic_DNA"/>
</dbReference>
<dbReference type="Gene3D" id="3.40.50.720">
    <property type="entry name" value="NAD(P)-binding Rossmann-like Domain"/>
    <property type="match status" value="1"/>
</dbReference>
<dbReference type="SMART" id="SM00822">
    <property type="entry name" value="PKS_KR"/>
    <property type="match status" value="1"/>
</dbReference>
<dbReference type="KEGG" id="salw:CP975_33700"/>
<dbReference type="InterPro" id="IPR057326">
    <property type="entry name" value="KR_dom"/>
</dbReference>
<dbReference type="PROSITE" id="PS00061">
    <property type="entry name" value="ADH_SHORT"/>
    <property type="match status" value="1"/>
</dbReference>
<dbReference type="EMBL" id="CP023695">
    <property type="protein sequence ID" value="QEV21817.1"/>
    <property type="molecule type" value="Genomic_DNA"/>
</dbReference>
<evidence type="ECO:0000313" key="4">
    <source>
        <dbReference type="EMBL" id="AJS09388.1"/>
    </source>
</evidence>
<dbReference type="PANTHER" id="PTHR42760">
    <property type="entry name" value="SHORT-CHAIN DEHYDROGENASES/REDUCTASES FAMILY MEMBER"/>
    <property type="match status" value="1"/>
</dbReference>
<sequence length="264" mass="28133">MSDSRNALVTGGTRGLGLAVARLLVARGWRTTVLGLDPGRLEKVRAMAEAEGLDLRAVRADVTSEESVREVFADLTRSEPLHLCVNNAGRNLSRLLLREPREGSGAELLTHPLDDWEQTLRLCLTGVFLVGREAAAGMVRHGVPGAIVNVSSGLAAGAYGQSAYTAAKAGVEALTRTWSYELGPYGIRVAAVAPGVMDGEALREKSTAFPRHARYMDGLKRFVPLGRWGTEEEIADAVCFAAENPYITGSVIRVDGGGPPGWVP</sequence>
<keyword evidence="6" id="KW-1185">Reference proteome</keyword>
<dbReference type="InterPro" id="IPR036291">
    <property type="entry name" value="NAD(P)-bd_dom_sf"/>
</dbReference>
<dbReference type="Pfam" id="PF13561">
    <property type="entry name" value="adh_short_C2"/>
    <property type="match status" value="1"/>
</dbReference>
<feature type="domain" description="Ketoreductase" evidence="3">
    <location>
        <begin position="5"/>
        <end position="200"/>
    </location>
</feature>
<protein>
    <submittedName>
        <fullName evidence="4">Ketoacyl-(Acyl-carrier-protein) reductase</fullName>
    </submittedName>
    <submittedName>
        <fullName evidence="5">SDR family oxidoreductase</fullName>
    </submittedName>
</protein>
<dbReference type="RefSeq" id="WP_055532880.1">
    <property type="nucleotide sequence ID" value="NZ_CP023695.1"/>
</dbReference>
<dbReference type="GO" id="GO:0030497">
    <property type="term" value="P:fatty acid elongation"/>
    <property type="evidence" value="ECO:0007669"/>
    <property type="project" value="TreeGrafter"/>
</dbReference>
<evidence type="ECO:0000256" key="1">
    <source>
        <dbReference type="ARBA" id="ARBA00006484"/>
    </source>
</evidence>
<gene>
    <name evidence="4" type="primary">pamO</name>
    <name evidence="5" type="ORF">CP975_33700</name>
    <name evidence="4" type="ORF">SALB_00473</name>
</gene>
<organism evidence="4">
    <name type="scientific">Streptomyces alboniger</name>
    <dbReference type="NCBI Taxonomy" id="132473"/>
    <lineage>
        <taxon>Bacteria</taxon>
        <taxon>Bacillati</taxon>
        <taxon>Actinomycetota</taxon>
        <taxon>Actinomycetes</taxon>
        <taxon>Kitasatosporales</taxon>
        <taxon>Streptomycetaceae</taxon>
        <taxon>Streptomyces</taxon>
        <taxon>Streptomyces aurantiacus group</taxon>
    </lineage>
</organism>
<comment type="similarity">
    <text evidence="1">Belongs to the short-chain dehydrogenases/reductases (SDR) family.</text>
</comment>
<dbReference type="PANTHER" id="PTHR42760:SF40">
    <property type="entry name" value="3-OXOACYL-[ACYL-CARRIER-PROTEIN] REDUCTASE, CHLOROPLASTIC"/>
    <property type="match status" value="1"/>
</dbReference>
<dbReference type="GO" id="GO:0016616">
    <property type="term" value="F:oxidoreductase activity, acting on the CH-OH group of donors, NAD or NADP as acceptor"/>
    <property type="evidence" value="ECO:0007669"/>
    <property type="project" value="UniProtKB-ARBA"/>
</dbReference>
<keyword evidence="2" id="KW-0560">Oxidoreductase</keyword>
<dbReference type="SUPFAM" id="SSF51735">
    <property type="entry name" value="NAD(P)-binding Rossmann-fold domains"/>
    <property type="match status" value="1"/>
</dbReference>
<dbReference type="PRINTS" id="PR00080">
    <property type="entry name" value="SDRFAMILY"/>
</dbReference>
<dbReference type="InterPro" id="IPR002347">
    <property type="entry name" value="SDR_fam"/>
</dbReference>
<dbReference type="AlphaFoldDB" id="A0A0D3RJF1"/>
<evidence type="ECO:0000313" key="6">
    <source>
        <dbReference type="Proteomes" id="UP000326553"/>
    </source>
</evidence>
<dbReference type="Proteomes" id="UP000326553">
    <property type="component" value="Chromosome"/>
</dbReference>
<evidence type="ECO:0000313" key="5">
    <source>
        <dbReference type="EMBL" id="QEV21817.1"/>
    </source>
</evidence>
<dbReference type="FunFam" id="3.40.50.720:FF:000084">
    <property type="entry name" value="Short-chain dehydrogenase reductase"/>
    <property type="match status" value="1"/>
</dbReference>
<evidence type="ECO:0000259" key="3">
    <source>
        <dbReference type="SMART" id="SM00822"/>
    </source>
</evidence>
<proteinExistence type="inferred from homology"/>